<protein>
    <submittedName>
        <fullName evidence="2 3">Uncharacterized protein</fullName>
    </submittedName>
</protein>
<keyword evidence="1" id="KW-0812">Transmembrane</keyword>
<evidence type="ECO:0000313" key="4">
    <source>
        <dbReference type="Proteomes" id="UP000006039"/>
    </source>
</evidence>
<name>J3P6L2_GAET3</name>
<reference evidence="2" key="2">
    <citation type="submission" date="2010-07" db="EMBL/GenBank/DDBJ databases">
        <authorList>
            <consortium name="The Broad Institute Genome Sequencing Platform"/>
            <consortium name="Broad Institute Genome Sequencing Center for Infectious Disease"/>
            <person name="Ma L.-J."/>
            <person name="Dead R."/>
            <person name="Young S."/>
            <person name="Zeng Q."/>
            <person name="Koehrsen M."/>
            <person name="Alvarado L."/>
            <person name="Berlin A."/>
            <person name="Chapman S.B."/>
            <person name="Chen Z."/>
            <person name="Freedman E."/>
            <person name="Gellesch M."/>
            <person name="Goldberg J."/>
            <person name="Griggs A."/>
            <person name="Gujja S."/>
            <person name="Heilman E.R."/>
            <person name="Heiman D."/>
            <person name="Hepburn T."/>
            <person name="Howarth C."/>
            <person name="Jen D."/>
            <person name="Larson L."/>
            <person name="Mehta T."/>
            <person name="Neiman D."/>
            <person name="Pearson M."/>
            <person name="Roberts A."/>
            <person name="Saif S."/>
            <person name="Shea T."/>
            <person name="Shenoy N."/>
            <person name="Sisk P."/>
            <person name="Stolte C."/>
            <person name="Sykes S."/>
            <person name="Walk T."/>
            <person name="White J."/>
            <person name="Yandava C."/>
            <person name="Haas B."/>
            <person name="Nusbaum C."/>
            <person name="Birren B."/>
        </authorList>
    </citation>
    <scope>NUCLEOTIDE SEQUENCE</scope>
    <source>
        <strain evidence="2">R3-111a-1</strain>
    </source>
</reference>
<dbReference type="OrthoDB" id="5202531at2759"/>
<evidence type="ECO:0000256" key="1">
    <source>
        <dbReference type="SAM" id="Phobius"/>
    </source>
</evidence>
<feature type="transmembrane region" description="Helical" evidence="1">
    <location>
        <begin position="111"/>
        <end position="129"/>
    </location>
</feature>
<reference evidence="2" key="3">
    <citation type="submission" date="2010-09" db="EMBL/GenBank/DDBJ databases">
        <title>Annotation of Gaeumannomyces graminis var. tritici R3-111a-1.</title>
        <authorList>
            <consortium name="The Broad Institute Genome Sequencing Platform"/>
            <person name="Ma L.-J."/>
            <person name="Dead R."/>
            <person name="Young S.K."/>
            <person name="Zeng Q."/>
            <person name="Gargeya S."/>
            <person name="Fitzgerald M."/>
            <person name="Haas B."/>
            <person name="Abouelleil A."/>
            <person name="Alvarado L."/>
            <person name="Arachchi H.M."/>
            <person name="Berlin A."/>
            <person name="Brown A."/>
            <person name="Chapman S.B."/>
            <person name="Chen Z."/>
            <person name="Dunbar C."/>
            <person name="Freedman E."/>
            <person name="Gearin G."/>
            <person name="Gellesch M."/>
            <person name="Goldberg J."/>
            <person name="Griggs A."/>
            <person name="Gujja S."/>
            <person name="Heiman D."/>
            <person name="Howarth C."/>
            <person name="Larson L."/>
            <person name="Lui A."/>
            <person name="MacDonald P.J.P."/>
            <person name="Mehta T."/>
            <person name="Montmayeur A."/>
            <person name="Murphy C."/>
            <person name="Neiman D."/>
            <person name="Pearson M."/>
            <person name="Priest M."/>
            <person name="Roberts A."/>
            <person name="Saif S."/>
            <person name="Shea T."/>
            <person name="Shenoy N."/>
            <person name="Sisk P."/>
            <person name="Stolte C."/>
            <person name="Sykes S."/>
            <person name="Yandava C."/>
            <person name="Wortman J."/>
            <person name="Nusbaum C."/>
            <person name="Birren B."/>
        </authorList>
    </citation>
    <scope>NUCLEOTIDE SEQUENCE</scope>
    <source>
        <strain evidence="2">R3-111a-1</strain>
    </source>
</reference>
<evidence type="ECO:0000313" key="3">
    <source>
        <dbReference type="EnsemblFungi" id="EJT72288"/>
    </source>
</evidence>
<reference evidence="3" key="5">
    <citation type="submission" date="2018-04" db="UniProtKB">
        <authorList>
            <consortium name="EnsemblFungi"/>
        </authorList>
    </citation>
    <scope>IDENTIFICATION</scope>
    <source>
        <strain evidence="3">R3-111a-1</strain>
    </source>
</reference>
<reference evidence="3" key="4">
    <citation type="journal article" date="2015" name="G3 (Bethesda)">
        <title>Genome sequences of three phytopathogenic species of the Magnaporthaceae family of fungi.</title>
        <authorList>
            <person name="Okagaki L.H."/>
            <person name="Nunes C.C."/>
            <person name="Sailsbery J."/>
            <person name="Clay B."/>
            <person name="Brown D."/>
            <person name="John T."/>
            <person name="Oh Y."/>
            <person name="Young N."/>
            <person name="Fitzgerald M."/>
            <person name="Haas B.J."/>
            <person name="Zeng Q."/>
            <person name="Young S."/>
            <person name="Adiconis X."/>
            <person name="Fan L."/>
            <person name="Levin J.Z."/>
            <person name="Mitchell T.K."/>
            <person name="Okubara P.A."/>
            <person name="Farman M.L."/>
            <person name="Kohn L.M."/>
            <person name="Birren B."/>
            <person name="Ma L.-J."/>
            <person name="Dean R.A."/>
        </authorList>
    </citation>
    <scope>NUCLEOTIDE SEQUENCE</scope>
    <source>
        <strain evidence="3">R3-111a-1</strain>
    </source>
</reference>
<dbReference type="GeneID" id="20349612"/>
<gene>
    <name evidence="3" type="primary">20349612</name>
    <name evidence="2" type="ORF">GGTG_09154</name>
</gene>
<sequence>MAPLPAPKVPLLAPMAPLSALMAEPVTPCAGTRYMPPGFPILVPKRHGGHFIFCTHDVGLFNDFLANGFCHMTEHPPETVFSSPIIYSCPSREALAPRWGLSDVGSVLLEFGLPVVVAAGFVLGCLCALRHARLDKTRRVPLYPRGPARRAALVLACGLVVAATALPWLVWLAGVLAYGAVAFVVWPFWGAAMFHTLPAHPLQFWAPFVPLARRARELLGGVGDVRLARRRSAGTVVVAAAVAPRAPLFGPTEPQEVYVYTRRSRRERRSRKKHCVTVREVTK</sequence>
<feature type="transmembrane region" description="Helical" evidence="1">
    <location>
        <begin position="175"/>
        <end position="194"/>
    </location>
</feature>
<dbReference type="VEuPathDB" id="FungiDB:GGTG_09154"/>
<feature type="transmembrane region" description="Helical" evidence="1">
    <location>
        <begin position="150"/>
        <end position="169"/>
    </location>
</feature>
<dbReference type="EnsemblFungi" id="EJT72288">
    <property type="protein sequence ID" value="EJT72288"/>
    <property type="gene ID" value="GGTG_09154"/>
</dbReference>
<reference evidence="4" key="1">
    <citation type="submission" date="2010-07" db="EMBL/GenBank/DDBJ databases">
        <title>The genome sequence of Gaeumannomyces graminis var. tritici strain R3-111a-1.</title>
        <authorList>
            <consortium name="The Broad Institute Genome Sequencing Platform"/>
            <person name="Ma L.-J."/>
            <person name="Dead R."/>
            <person name="Young S."/>
            <person name="Zeng Q."/>
            <person name="Koehrsen M."/>
            <person name="Alvarado L."/>
            <person name="Berlin A."/>
            <person name="Chapman S.B."/>
            <person name="Chen Z."/>
            <person name="Freedman E."/>
            <person name="Gellesch M."/>
            <person name="Goldberg J."/>
            <person name="Griggs A."/>
            <person name="Gujja S."/>
            <person name="Heilman E.R."/>
            <person name="Heiman D."/>
            <person name="Hepburn T."/>
            <person name="Howarth C."/>
            <person name="Jen D."/>
            <person name="Larson L."/>
            <person name="Mehta T."/>
            <person name="Neiman D."/>
            <person name="Pearson M."/>
            <person name="Roberts A."/>
            <person name="Saif S."/>
            <person name="Shea T."/>
            <person name="Shenoy N."/>
            <person name="Sisk P."/>
            <person name="Stolte C."/>
            <person name="Sykes S."/>
            <person name="Walk T."/>
            <person name="White J."/>
            <person name="Yandava C."/>
            <person name="Haas B."/>
            <person name="Nusbaum C."/>
            <person name="Birren B."/>
        </authorList>
    </citation>
    <scope>NUCLEOTIDE SEQUENCE [LARGE SCALE GENOMIC DNA]</scope>
    <source>
        <strain evidence="4">R3-111a-1</strain>
    </source>
</reference>
<proteinExistence type="predicted"/>
<dbReference type="EMBL" id="GL385399">
    <property type="protein sequence ID" value="EJT72288.1"/>
    <property type="molecule type" value="Genomic_DNA"/>
</dbReference>
<keyword evidence="4" id="KW-1185">Reference proteome</keyword>
<accession>J3P6L2</accession>
<keyword evidence="1" id="KW-1133">Transmembrane helix</keyword>
<dbReference type="Proteomes" id="UP000006039">
    <property type="component" value="Unassembled WGS sequence"/>
</dbReference>
<dbReference type="HOGENOM" id="CLU_983668_0_0_1"/>
<organism evidence="2">
    <name type="scientific">Gaeumannomyces tritici (strain R3-111a-1)</name>
    <name type="common">Wheat and barley take-all root rot fungus</name>
    <name type="synonym">Gaeumannomyces graminis var. tritici</name>
    <dbReference type="NCBI Taxonomy" id="644352"/>
    <lineage>
        <taxon>Eukaryota</taxon>
        <taxon>Fungi</taxon>
        <taxon>Dikarya</taxon>
        <taxon>Ascomycota</taxon>
        <taxon>Pezizomycotina</taxon>
        <taxon>Sordariomycetes</taxon>
        <taxon>Sordariomycetidae</taxon>
        <taxon>Magnaporthales</taxon>
        <taxon>Magnaporthaceae</taxon>
        <taxon>Gaeumannomyces</taxon>
    </lineage>
</organism>
<evidence type="ECO:0000313" key="2">
    <source>
        <dbReference type="EMBL" id="EJT72288.1"/>
    </source>
</evidence>
<dbReference type="RefSeq" id="XP_009225262.1">
    <property type="nucleotide sequence ID" value="XM_009226998.1"/>
</dbReference>
<dbReference type="AlphaFoldDB" id="J3P6L2"/>
<dbReference type="eggNOG" id="ENOG502RNAB">
    <property type="taxonomic scope" value="Eukaryota"/>
</dbReference>
<keyword evidence="1" id="KW-0472">Membrane</keyword>